<name>A0ABR3YMW6_9PEZI</name>
<dbReference type="Proteomes" id="UP001583280">
    <property type="component" value="Unassembled WGS sequence"/>
</dbReference>
<evidence type="ECO:0000313" key="3">
    <source>
        <dbReference type="EMBL" id="KAL1889533.1"/>
    </source>
</evidence>
<organism evidence="3 4">
    <name type="scientific">Ceratocystis pirilliformis</name>
    <dbReference type="NCBI Taxonomy" id="259994"/>
    <lineage>
        <taxon>Eukaryota</taxon>
        <taxon>Fungi</taxon>
        <taxon>Dikarya</taxon>
        <taxon>Ascomycota</taxon>
        <taxon>Pezizomycotina</taxon>
        <taxon>Sordariomycetes</taxon>
        <taxon>Hypocreomycetidae</taxon>
        <taxon>Microascales</taxon>
        <taxon>Ceratocystidaceae</taxon>
        <taxon>Ceratocystis</taxon>
    </lineage>
</organism>
<comment type="caution">
    <text evidence="3">The sequence shown here is derived from an EMBL/GenBank/DDBJ whole genome shotgun (WGS) entry which is preliminary data.</text>
</comment>
<keyword evidence="2" id="KW-0732">Signal</keyword>
<keyword evidence="4" id="KW-1185">Reference proteome</keyword>
<dbReference type="EMBL" id="JAWDJO010000213">
    <property type="protein sequence ID" value="KAL1889533.1"/>
    <property type="molecule type" value="Genomic_DNA"/>
</dbReference>
<protein>
    <submittedName>
        <fullName evidence="3">Uncharacterized protein</fullName>
    </submittedName>
</protein>
<feature type="signal peptide" evidence="2">
    <location>
        <begin position="1"/>
        <end position="28"/>
    </location>
</feature>
<reference evidence="3 4" key="1">
    <citation type="journal article" date="2024" name="IMA Fungus">
        <title>IMA Genome - F19 : A genome assembly and annotation guide to empower mycologists, including annotated draft genome sequences of Ceratocystis pirilliformis, Diaporthe australafricana, Fusarium ophioides, Paecilomyces lecythidis, and Sporothrix stenoceras.</title>
        <authorList>
            <person name="Aylward J."/>
            <person name="Wilson A.M."/>
            <person name="Visagie C.M."/>
            <person name="Spraker J."/>
            <person name="Barnes I."/>
            <person name="Buitendag C."/>
            <person name="Ceriani C."/>
            <person name="Del Mar Angel L."/>
            <person name="du Plessis D."/>
            <person name="Fuchs T."/>
            <person name="Gasser K."/>
            <person name="Kramer D."/>
            <person name="Li W."/>
            <person name="Munsamy K."/>
            <person name="Piso A."/>
            <person name="Price J.L."/>
            <person name="Sonnekus B."/>
            <person name="Thomas C."/>
            <person name="van der Nest A."/>
            <person name="van Dijk A."/>
            <person name="van Heerden A."/>
            <person name="van Vuuren N."/>
            <person name="Yilmaz N."/>
            <person name="Duong T.A."/>
            <person name="van der Merwe N.A."/>
            <person name="Wingfield M.J."/>
            <person name="Wingfield B.D."/>
        </authorList>
    </citation>
    <scope>NUCLEOTIDE SEQUENCE [LARGE SCALE GENOMIC DNA]</scope>
    <source>
        <strain evidence="3 4">CMW 12675</strain>
    </source>
</reference>
<proteinExistence type="predicted"/>
<evidence type="ECO:0000256" key="1">
    <source>
        <dbReference type="SAM" id="MobiDB-lite"/>
    </source>
</evidence>
<accession>A0ABR3YMW6</accession>
<evidence type="ECO:0000313" key="4">
    <source>
        <dbReference type="Proteomes" id="UP001583280"/>
    </source>
</evidence>
<sequence length="206" mass="21526">MKPSTLLLGSFSVTVAMRLGWSPKSCQALDCVGGQLSHDDAIPEVESSNSGAGFAALEYVPQDISTVVTTESPPETTSGAVTTSAPLLPSSAAFSCSPILSTRYIQGNQHCGFSPDLRGRPLTGTGVTSMTSMTSMTSTTSTTSVPPFTTTTREMGGDGCAITIIYIYIMEVCDIIQAVRKVPRPYLGPEKLGADLYDGKMAPAIA</sequence>
<evidence type="ECO:0000256" key="2">
    <source>
        <dbReference type="SAM" id="SignalP"/>
    </source>
</evidence>
<feature type="region of interest" description="Disordered" evidence="1">
    <location>
        <begin position="130"/>
        <end position="151"/>
    </location>
</feature>
<feature type="chain" id="PRO_5046145803" evidence="2">
    <location>
        <begin position="29"/>
        <end position="206"/>
    </location>
</feature>
<gene>
    <name evidence="3" type="ORF">Cpir12675_005750</name>
</gene>